<keyword evidence="1" id="KW-0472">Membrane</keyword>
<organism evidence="2 3">
    <name type="scientific">Paragemmobacter aquarius</name>
    <dbReference type="NCBI Taxonomy" id="2169400"/>
    <lineage>
        <taxon>Bacteria</taxon>
        <taxon>Pseudomonadati</taxon>
        <taxon>Pseudomonadota</taxon>
        <taxon>Alphaproteobacteria</taxon>
        <taxon>Rhodobacterales</taxon>
        <taxon>Paracoccaceae</taxon>
        <taxon>Paragemmobacter</taxon>
    </lineage>
</organism>
<dbReference type="OrthoDB" id="9801588at2"/>
<accession>A0A2S0UP54</accession>
<keyword evidence="1" id="KW-1133">Transmembrane helix</keyword>
<dbReference type="Pfam" id="PF05545">
    <property type="entry name" value="FixQ"/>
    <property type="match status" value="1"/>
</dbReference>
<keyword evidence="3" id="KW-1185">Reference proteome</keyword>
<name>A0A2S0UP54_9RHOB</name>
<reference evidence="2 3" key="1">
    <citation type="submission" date="2018-04" db="EMBL/GenBank/DDBJ databases">
        <title>Genome sequencing of Gemmobacter.</title>
        <authorList>
            <person name="Yi H."/>
            <person name="Baek M.-G."/>
        </authorList>
    </citation>
    <scope>NUCLEOTIDE SEQUENCE [LARGE SCALE GENOMIC DNA]</scope>
    <source>
        <strain evidence="2 3">HYN0069</strain>
    </source>
</reference>
<dbReference type="Proteomes" id="UP000244496">
    <property type="component" value="Chromosome"/>
</dbReference>
<dbReference type="CDD" id="cd01324">
    <property type="entry name" value="cbb3_Oxidase_CcoQ"/>
    <property type="match status" value="1"/>
</dbReference>
<dbReference type="KEGG" id="geh:HYN69_14660"/>
<feature type="transmembrane region" description="Helical" evidence="1">
    <location>
        <begin position="6"/>
        <end position="31"/>
    </location>
</feature>
<dbReference type="AlphaFoldDB" id="A0A2S0UP54"/>
<protein>
    <submittedName>
        <fullName evidence="2">CcoQ/FixQ family Cbb3-type cytochrome c oxidase assembly chaperone</fullName>
    </submittedName>
</protein>
<keyword evidence="1" id="KW-0812">Transmembrane</keyword>
<dbReference type="EMBL" id="CP028918">
    <property type="protein sequence ID" value="AWB49575.1"/>
    <property type="molecule type" value="Genomic_DNA"/>
</dbReference>
<proteinExistence type="predicted"/>
<evidence type="ECO:0000313" key="3">
    <source>
        <dbReference type="Proteomes" id="UP000244496"/>
    </source>
</evidence>
<evidence type="ECO:0000256" key="1">
    <source>
        <dbReference type="SAM" id="Phobius"/>
    </source>
</evidence>
<dbReference type="RefSeq" id="WP_108436392.1">
    <property type="nucleotide sequence ID" value="NZ_CP028918.1"/>
</dbReference>
<gene>
    <name evidence="2" type="ORF">HYN69_14660</name>
</gene>
<dbReference type="InterPro" id="IPR008621">
    <property type="entry name" value="Cbb3-typ_cyt_oxidase_comp"/>
</dbReference>
<sequence length="64" mass="7123">MDTYGFLRFIADSWALVALTAVFVGVIFFAYRPGSKRLHDDAAATIFRNDTKPAADDRRGKVEA</sequence>
<evidence type="ECO:0000313" key="2">
    <source>
        <dbReference type="EMBL" id="AWB49575.1"/>
    </source>
</evidence>